<gene>
    <name evidence="4" type="ORF">BIGA_0830</name>
</gene>
<keyword evidence="5" id="KW-1185">Reference proteome</keyword>
<dbReference type="Pfam" id="PF17802">
    <property type="entry name" value="SpaA"/>
    <property type="match status" value="1"/>
</dbReference>
<feature type="chain" id="PRO_5001818573" evidence="2">
    <location>
        <begin position="32"/>
        <end position="551"/>
    </location>
</feature>
<dbReference type="RefSeq" id="WP_051917073.1">
    <property type="nucleotide sequence ID" value="NZ_JGYX01000002.1"/>
</dbReference>
<dbReference type="InterPro" id="IPR013783">
    <property type="entry name" value="Ig-like_fold"/>
</dbReference>
<evidence type="ECO:0000259" key="3">
    <source>
        <dbReference type="Pfam" id="PF17802"/>
    </source>
</evidence>
<dbReference type="AlphaFoldDB" id="A0A087ARI1"/>
<feature type="signal peptide" evidence="2">
    <location>
        <begin position="1"/>
        <end position="31"/>
    </location>
</feature>
<dbReference type="Gene3D" id="2.60.40.10">
    <property type="entry name" value="Immunoglobulins"/>
    <property type="match status" value="1"/>
</dbReference>
<dbReference type="InterPro" id="IPR041033">
    <property type="entry name" value="SpaA_PFL_dom_1"/>
</dbReference>
<organism evidence="4 5">
    <name type="scientific">Bifidobacterium pullorum subsp. gallinarum</name>
    <dbReference type="NCBI Taxonomy" id="78344"/>
    <lineage>
        <taxon>Bacteria</taxon>
        <taxon>Bacillati</taxon>
        <taxon>Actinomycetota</taxon>
        <taxon>Actinomycetes</taxon>
        <taxon>Bifidobacteriales</taxon>
        <taxon>Bifidobacteriaceae</taxon>
        <taxon>Bifidobacterium</taxon>
    </lineage>
</organism>
<reference evidence="4 5" key="1">
    <citation type="submission" date="2014-03" db="EMBL/GenBank/DDBJ databases">
        <title>Genomics of Bifidobacteria.</title>
        <authorList>
            <person name="Ventura M."/>
            <person name="Milani C."/>
            <person name="Lugli G.A."/>
        </authorList>
    </citation>
    <scope>NUCLEOTIDE SEQUENCE [LARGE SCALE GENOMIC DNA]</scope>
    <source>
        <strain evidence="4 5">LMG 11586</strain>
    </source>
</reference>
<dbReference type="EMBL" id="JGYX01000002">
    <property type="protein sequence ID" value="KFI61381.1"/>
    <property type="molecule type" value="Genomic_DNA"/>
</dbReference>
<sequence length="551" mass="56848">MQHHISRTMLAAACAGTALLYGFSLAGTAAAADQATLTLNAAQGSTLAGHTFGVYRIGGYHDAVSSGEAIASFGVRGTTASNAWAQDAIDNYNQAEAEDIDIPLGYDAAGAVASLADTGSAMQIRGIAKALAESSRRPAAAKTVTGSGIQAVVTVEEGYYLVVDSQGAPMLIGTKIDGRSLNGTELGVATVKSKSITVDKRIGADTSSLKDHGSYTVGSVVTQTITTSVPNGKLGGALAWKITDTPSGLVYVKGTLDAELRDGTNVTDLLDVYDSVGAAVPGDESLKDASGARTDPDLTVPEGGFVIDAKRLMAAHPNRQVTLTYQARITTVKASNVAAVTTVFADGTDSTPVRNEDESTSTAYGFDLDKTSFDDPSLKVNGAGFKIFDQDRGQWLSYAPSTGQWSDARDQASATEFVTGDTTHDGTVDSRDDAAKAGNLRFDGLGAGTYLIQETTAPEGYSSYDIAIPSLTVTITENGAVTFEGKDLPDLSVDDGDGSVTVANIASLTDLPQTGGAWSALPWILAALAVGGIGLAVVKTGGIIRRGYTRR</sequence>
<name>A0A087ARI1_9BIFI</name>
<keyword evidence="1" id="KW-0812">Transmembrane</keyword>
<dbReference type="eggNOG" id="COG4932">
    <property type="taxonomic scope" value="Bacteria"/>
</dbReference>
<dbReference type="Proteomes" id="UP000029046">
    <property type="component" value="Unassembled WGS sequence"/>
</dbReference>
<evidence type="ECO:0000256" key="2">
    <source>
        <dbReference type="SAM" id="SignalP"/>
    </source>
</evidence>
<comment type="caution">
    <text evidence="4">The sequence shown here is derived from an EMBL/GenBank/DDBJ whole genome shotgun (WGS) entry which is preliminary data.</text>
</comment>
<evidence type="ECO:0000313" key="4">
    <source>
        <dbReference type="EMBL" id="KFI61381.1"/>
    </source>
</evidence>
<protein>
    <submittedName>
        <fullName evidence="4">Cna protein B-type domain protein</fullName>
    </submittedName>
</protein>
<feature type="domain" description="SpaA-like prealbumin fold" evidence="3">
    <location>
        <begin position="379"/>
        <end position="484"/>
    </location>
</feature>
<feature type="transmembrane region" description="Helical" evidence="1">
    <location>
        <begin position="517"/>
        <end position="538"/>
    </location>
</feature>
<accession>A0A087ARI1</accession>
<dbReference type="OrthoDB" id="3229754at2"/>
<dbReference type="GO" id="GO:0005975">
    <property type="term" value="P:carbohydrate metabolic process"/>
    <property type="evidence" value="ECO:0007669"/>
    <property type="project" value="UniProtKB-ARBA"/>
</dbReference>
<proteinExistence type="predicted"/>
<keyword evidence="1" id="KW-0472">Membrane</keyword>
<dbReference type="Gene3D" id="2.60.40.740">
    <property type="match status" value="1"/>
</dbReference>
<evidence type="ECO:0000313" key="5">
    <source>
        <dbReference type="Proteomes" id="UP000029046"/>
    </source>
</evidence>
<evidence type="ECO:0000256" key="1">
    <source>
        <dbReference type="SAM" id="Phobius"/>
    </source>
</evidence>
<keyword evidence="2" id="KW-0732">Signal</keyword>
<keyword evidence="1" id="KW-1133">Transmembrane helix</keyword>